<gene>
    <name evidence="2" type="ORF">MNB_SUP05-10-412</name>
</gene>
<evidence type="ECO:0000259" key="1">
    <source>
        <dbReference type="Pfam" id="PF00535"/>
    </source>
</evidence>
<evidence type="ECO:0000313" key="2">
    <source>
        <dbReference type="EMBL" id="SFV77531.1"/>
    </source>
</evidence>
<feature type="domain" description="Glycosyltransferase 2-like" evidence="1">
    <location>
        <begin position="7"/>
        <end position="109"/>
    </location>
</feature>
<dbReference type="CDD" id="cd00761">
    <property type="entry name" value="Glyco_tranf_GTA_type"/>
    <property type="match status" value="1"/>
</dbReference>
<accession>A0A1W1DA87</accession>
<dbReference type="SUPFAM" id="SSF53448">
    <property type="entry name" value="Nucleotide-diphospho-sugar transferases"/>
    <property type="match status" value="1"/>
</dbReference>
<sequence length="293" mass="34251">MSIPLAIVVLTKDEPDFLDKTIRSIIGRTNYPYELFIVDNDSSLDKQKILLKSYEQDGLAHVIFNNKNQWILGFNKAIDIVNTRTDLSSEYVVLTDGDIVVPEPIDQVCWLEYLKQKMDGNITIGKLGLALDTQFIKDNKQFGNTYANELRYMKGPIVDDLVIAPVDTTLAIYRRDLFVTNTFKMLPGHGSLIKPYYYVCRTNNTYLAQHLGWHNYIEPDINQLRDKVICFAKYAGYVDPIVLNKVGNRARYFYKIFGRIYKTYWSFGVVWYWMRYTLTRFPRNLNEIQSKLR</sequence>
<reference evidence="2" key="1">
    <citation type="submission" date="2016-10" db="EMBL/GenBank/DDBJ databases">
        <authorList>
            <person name="de Groot N.N."/>
        </authorList>
    </citation>
    <scope>NUCLEOTIDE SEQUENCE</scope>
</reference>
<dbReference type="Pfam" id="PF00535">
    <property type="entry name" value="Glycos_transf_2"/>
    <property type="match status" value="1"/>
</dbReference>
<organism evidence="2">
    <name type="scientific">hydrothermal vent metagenome</name>
    <dbReference type="NCBI Taxonomy" id="652676"/>
    <lineage>
        <taxon>unclassified sequences</taxon>
        <taxon>metagenomes</taxon>
        <taxon>ecological metagenomes</taxon>
    </lineage>
</organism>
<dbReference type="EMBL" id="FPHQ01000201">
    <property type="protein sequence ID" value="SFV77531.1"/>
    <property type="molecule type" value="Genomic_DNA"/>
</dbReference>
<dbReference type="InterPro" id="IPR029044">
    <property type="entry name" value="Nucleotide-diphossugar_trans"/>
</dbReference>
<proteinExistence type="predicted"/>
<name>A0A1W1DA87_9ZZZZ</name>
<dbReference type="InterPro" id="IPR001173">
    <property type="entry name" value="Glyco_trans_2-like"/>
</dbReference>
<protein>
    <recommendedName>
        <fullName evidence="1">Glycosyltransferase 2-like domain-containing protein</fullName>
    </recommendedName>
</protein>
<dbReference type="AlphaFoldDB" id="A0A1W1DA87"/>
<dbReference type="Gene3D" id="3.90.550.10">
    <property type="entry name" value="Spore Coat Polysaccharide Biosynthesis Protein SpsA, Chain A"/>
    <property type="match status" value="1"/>
</dbReference>